<evidence type="ECO:0000256" key="3">
    <source>
        <dbReference type="SAM" id="Phobius"/>
    </source>
</evidence>
<keyword evidence="3" id="KW-0812">Transmembrane</keyword>
<evidence type="ECO:0000256" key="2">
    <source>
        <dbReference type="SAM" id="MobiDB-lite"/>
    </source>
</evidence>
<dbReference type="PROSITE" id="PS50222">
    <property type="entry name" value="EF_HAND_2"/>
    <property type="match status" value="1"/>
</dbReference>
<dbReference type="eggNOG" id="ENOG502T0UA">
    <property type="taxonomic scope" value="Eukaryota"/>
</dbReference>
<proteinExistence type="inferred from homology"/>
<dbReference type="GeneID" id="9624554"/>
<dbReference type="PANTHER" id="PTHR13890:SF31">
    <property type="entry name" value="MAGNESIUM TRANSPORTER MRS2-2-RELATED"/>
    <property type="match status" value="1"/>
</dbReference>
<organism evidence="6">
    <name type="scientific">Volvox carteri f. nagariensis</name>
    <dbReference type="NCBI Taxonomy" id="3068"/>
    <lineage>
        <taxon>Eukaryota</taxon>
        <taxon>Viridiplantae</taxon>
        <taxon>Chlorophyta</taxon>
        <taxon>core chlorophytes</taxon>
        <taxon>Chlorophyceae</taxon>
        <taxon>CS clade</taxon>
        <taxon>Chlamydomonadales</taxon>
        <taxon>Volvocaceae</taxon>
        <taxon>Volvox</taxon>
    </lineage>
</organism>
<dbReference type="KEGG" id="vcn:VOLCADRAFT_95162"/>
<evidence type="ECO:0000313" key="6">
    <source>
        <dbReference type="Proteomes" id="UP000001058"/>
    </source>
</evidence>
<keyword evidence="6" id="KW-1185">Reference proteome</keyword>
<name>D8U6S1_VOLCA</name>
<dbReference type="AlphaFoldDB" id="D8U6S1"/>
<accession>D8U6S1</accession>
<evidence type="ECO:0000313" key="5">
    <source>
        <dbReference type="EMBL" id="EFJ44559.1"/>
    </source>
</evidence>
<dbReference type="Gene3D" id="1.10.238.10">
    <property type="entry name" value="EF-hand"/>
    <property type="match status" value="1"/>
</dbReference>
<evidence type="ECO:0000259" key="4">
    <source>
        <dbReference type="PROSITE" id="PS50222"/>
    </source>
</evidence>
<protein>
    <recommendedName>
        <fullName evidence="4">EF-hand domain-containing protein</fullName>
    </recommendedName>
</protein>
<dbReference type="OrthoDB" id="10251508at2759"/>
<dbReference type="GO" id="GO:0015095">
    <property type="term" value="F:magnesium ion transmembrane transporter activity"/>
    <property type="evidence" value="ECO:0007669"/>
    <property type="project" value="UniProtKB-ARBA"/>
</dbReference>
<dbReference type="InParanoid" id="D8U6S1"/>
<dbReference type="RefSeq" id="XP_002954409.1">
    <property type="nucleotide sequence ID" value="XM_002954363.1"/>
</dbReference>
<feature type="region of interest" description="Disordered" evidence="2">
    <location>
        <begin position="387"/>
        <end position="516"/>
    </location>
</feature>
<dbReference type="GO" id="GO:0005509">
    <property type="term" value="F:calcium ion binding"/>
    <property type="evidence" value="ECO:0007669"/>
    <property type="project" value="InterPro"/>
</dbReference>
<dbReference type="InterPro" id="IPR002048">
    <property type="entry name" value="EF_hand_dom"/>
</dbReference>
<feature type="transmembrane region" description="Helical" evidence="3">
    <location>
        <begin position="261"/>
        <end position="287"/>
    </location>
</feature>
<sequence length="516" mass="54682">MYVQVIEAQPHVPFELSVLEVLLHVTLSYFERRRAHITWMVDRIVGDAVAGSGSAGGGSLGDGFGGGGGGGEGTLGNGDPFGGIGESTVQQLVPLEKLPPHDLAVPGVAAAAAAGTGAVEVTASPPPPLAEVAAAAAAAAPRRGGFGVLTPTIGVDPLKRREMLRNQAMEDASRILETYLREVQSVVGSLLEKEDFLDSTRETYRMQLDSARNHIILVNLWISVASISLMVATLPSAFFGMNVEHGLEVVVEVVVVVVEEVWVAFPLIVALSVGLAVGSFPALLRFFTNRFLRQTRQGTRNLLMLRAFLMQHSDDLEAITEALRSLPVAAGLEGSPISRTAFRTHMRNRLPRHVTLSDSHLDYLFNQFDRDNDGVLSEAEATLRSKLSYSGSSGSGGGGSRRGGSGSGRGSSSRHRPLTLDGGPGSLGGVVGSDGEPFLDELDGQVDRHHFAVPPPPWAPRLGANQKETRLQEQRGGGGGGQEGRVVAYRPLSTHVTSRDNKKYASTSRAKGRAAV</sequence>
<dbReference type="InterPro" id="IPR039204">
    <property type="entry name" value="MRS2-like"/>
</dbReference>
<feature type="transmembrane region" description="Helical" evidence="3">
    <location>
        <begin position="215"/>
        <end position="241"/>
    </location>
</feature>
<keyword evidence="3" id="KW-1133">Transmembrane helix</keyword>
<gene>
    <name evidence="5" type="ORF">VOLCADRAFT_95162</name>
</gene>
<feature type="compositionally biased region" description="Gly residues" evidence="2">
    <location>
        <begin position="393"/>
        <end position="409"/>
    </location>
</feature>
<comment type="similarity">
    <text evidence="1">Belongs to the CorA metal ion transporter (MIT) (TC 1.A.35.5) family.</text>
</comment>
<dbReference type="PANTHER" id="PTHR13890">
    <property type="entry name" value="RNA SPLICING PROTEIN MRS2, MITOCHONDRIAL"/>
    <property type="match status" value="1"/>
</dbReference>
<feature type="domain" description="EF-hand" evidence="4">
    <location>
        <begin position="356"/>
        <end position="393"/>
    </location>
</feature>
<feature type="region of interest" description="Disordered" evidence="2">
    <location>
        <begin position="60"/>
        <end position="81"/>
    </location>
</feature>
<reference evidence="5 6" key="1">
    <citation type="journal article" date="2010" name="Science">
        <title>Genomic analysis of organismal complexity in the multicellular green alga Volvox carteri.</title>
        <authorList>
            <person name="Prochnik S.E."/>
            <person name="Umen J."/>
            <person name="Nedelcu A.M."/>
            <person name="Hallmann A."/>
            <person name="Miller S.M."/>
            <person name="Nishii I."/>
            <person name="Ferris P."/>
            <person name="Kuo A."/>
            <person name="Mitros T."/>
            <person name="Fritz-Laylin L.K."/>
            <person name="Hellsten U."/>
            <person name="Chapman J."/>
            <person name="Simakov O."/>
            <person name="Rensing S.A."/>
            <person name="Terry A."/>
            <person name="Pangilinan J."/>
            <person name="Kapitonov V."/>
            <person name="Jurka J."/>
            <person name="Salamov A."/>
            <person name="Shapiro H."/>
            <person name="Schmutz J."/>
            <person name="Grimwood J."/>
            <person name="Lindquist E."/>
            <person name="Lucas S."/>
            <person name="Grigoriev I.V."/>
            <person name="Schmitt R."/>
            <person name="Kirk D."/>
            <person name="Rokhsar D.S."/>
        </authorList>
    </citation>
    <scope>NUCLEOTIDE SEQUENCE [LARGE SCALE GENOMIC DNA]</scope>
    <source>
        <strain evidence="6">f. Nagariensis / Eve</strain>
    </source>
</reference>
<dbReference type="EMBL" id="GL378363">
    <property type="protein sequence ID" value="EFJ44559.1"/>
    <property type="molecule type" value="Genomic_DNA"/>
</dbReference>
<keyword evidence="3" id="KW-0472">Membrane</keyword>
<evidence type="ECO:0000256" key="1">
    <source>
        <dbReference type="ARBA" id="ARBA00007535"/>
    </source>
</evidence>
<dbReference type="Gene3D" id="1.20.58.340">
    <property type="entry name" value="Magnesium transport protein CorA, transmembrane region"/>
    <property type="match status" value="1"/>
</dbReference>
<dbReference type="Proteomes" id="UP000001058">
    <property type="component" value="Unassembled WGS sequence"/>
</dbReference>
<feature type="compositionally biased region" description="Gly residues" evidence="2">
    <location>
        <begin position="422"/>
        <end position="432"/>
    </location>
</feature>